<dbReference type="OrthoDB" id="2800666at2759"/>
<protein>
    <submittedName>
        <fullName evidence="2">Uncharacterized protein</fullName>
    </submittedName>
</protein>
<organism evidence="2 3">
    <name type="scientific">Steccherinum ochraceum</name>
    <dbReference type="NCBI Taxonomy" id="92696"/>
    <lineage>
        <taxon>Eukaryota</taxon>
        <taxon>Fungi</taxon>
        <taxon>Dikarya</taxon>
        <taxon>Basidiomycota</taxon>
        <taxon>Agaricomycotina</taxon>
        <taxon>Agaricomycetes</taxon>
        <taxon>Polyporales</taxon>
        <taxon>Steccherinaceae</taxon>
        <taxon>Steccherinum</taxon>
    </lineage>
</organism>
<evidence type="ECO:0000313" key="2">
    <source>
        <dbReference type="EMBL" id="TCD61501.1"/>
    </source>
</evidence>
<evidence type="ECO:0000256" key="1">
    <source>
        <dbReference type="SAM" id="MobiDB-lite"/>
    </source>
</evidence>
<dbReference type="EMBL" id="RWJN01000460">
    <property type="protein sequence ID" value="TCD61501.1"/>
    <property type="molecule type" value="Genomic_DNA"/>
</dbReference>
<accession>A0A4R0R301</accession>
<reference evidence="2 3" key="1">
    <citation type="submission" date="2018-11" db="EMBL/GenBank/DDBJ databases">
        <title>Genome assembly of Steccherinum ochraceum LE-BIN_3174, the white-rot fungus of the Steccherinaceae family (The Residual Polyporoid clade, Polyporales, Basidiomycota).</title>
        <authorList>
            <person name="Fedorova T.V."/>
            <person name="Glazunova O.A."/>
            <person name="Landesman E.O."/>
            <person name="Moiseenko K.V."/>
            <person name="Psurtseva N.V."/>
            <person name="Savinova O.S."/>
            <person name="Shakhova N.V."/>
            <person name="Tyazhelova T.V."/>
            <person name="Vasina D.V."/>
        </authorList>
    </citation>
    <scope>NUCLEOTIDE SEQUENCE [LARGE SCALE GENOMIC DNA]</scope>
    <source>
        <strain evidence="2 3">LE-BIN_3174</strain>
    </source>
</reference>
<comment type="caution">
    <text evidence="2">The sequence shown here is derived from an EMBL/GenBank/DDBJ whole genome shotgun (WGS) entry which is preliminary data.</text>
</comment>
<feature type="region of interest" description="Disordered" evidence="1">
    <location>
        <begin position="583"/>
        <end position="604"/>
    </location>
</feature>
<keyword evidence="3" id="KW-1185">Reference proteome</keyword>
<sequence length="604" mass="68310">MELKMTLPEVDREIQYHEEQIAYHTTVMRTATLNVDDPFADPAFTTPDPPSKNVESEQISYHANTLLDLRYQRNSLIPISRLHPDILSQLFLQYRAVANAFALAEGVSHDSAHYRWLPITHVCRRWRRLAVGIPLLWSHIRIGCVSENALDTFLARSQDVPLRVECFYSAPAHTPKMLSELTVIQRHLIRVQSLSLGLPPRAYNAMPPPAAATTALQSLFFDTTIDLLPNPEILEEVPLIKESKLTFPALASLHVSNYRMPWSTVPLPRSLTHLSVSHSVSGVFYYAIPEIISAIRSLPELEDVVLRRILPPGITTSTNDQKPVVLPRLKSLLIQAHPVSNVRFLDCLLLPASASIRLEFESRCPDDENLPLLVRPIISKMTYGLDQNDPKQPVDDVQIRGGLLGFYSTPVPGSTHLPRTDFTIVFFHQLHYEYSDIMGLLIAKLPLHHTSRLLLENAIYPMMMNGGWHEFFDVVAGVERLDAISLSPPQNVLGILHSQHEAYGSRPRYVLPKLHTLTLERMAFRQFYEPKGKDFVWRLRKANFMRAQEGCVLQKLVIRECLNMDQEDVTALKQEGVEVEWDGSVGFDGEDDGLYVSDGDSGSE</sequence>
<proteinExistence type="predicted"/>
<gene>
    <name evidence="2" type="ORF">EIP91_008367</name>
</gene>
<dbReference type="AlphaFoldDB" id="A0A4R0R301"/>
<dbReference type="Proteomes" id="UP000292702">
    <property type="component" value="Unassembled WGS sequence"/>
</dbReference>
<evidence type="ECO:0000313" key="3">
    <source>
        <dbReference type="Proteomes" id="UP000292702"/>
    </source>
</evidence>
<name>A0A4R0R301_9APHY</name>